<evidence type="ECO:0000313" key="1">
    <source>
        <dbReference type="EMBL" id="OAH09456.1"/>
    </source>
</evidence>
<dbReference type="STRING" id="1716141.STSP_73080"/>
<dbReference type="AlphaFoldDB" id="A0A177HFC2"/>
<name>A0A177HFC2_9ACTN</name>
<organism evidence="1 2">
    <name type="scientific">Streptomyces jeddahensis</name>
    <dbReference type="NCBI Taxonomy" id="1716141"/>
    <lineage>
        <taxon>Bacteria</taxon>
        <taxon>Bacillati</taxon>
        <taxon>Actinomycetota</taxon>
        <taxon>Actinomycetes</taxon>
        <taxon>Kitasatosporales</taxon>
        <taxon>Streptomycetaceae</taxon>
        <taxon>Streptomyces</taxon>
    </lineage>
</organism>
<comment type="caution">
    <text evidence="1">The sequence shown here is derived from an EMBL/GenBank/DDBJ whole genome shotgun (WGS) entry which is preliminary data.</text>
</comment>
<proteinExistence type="predicted"/>
<dbReference type="Proteomes" id="UP000077381">
    <property type="component" value="Unassembled WGS sequence"/>
</dbReference>
<protein>
    <submittedName>
        <fullName evidence="1">Uncharacterized protein</fullName>
    </submittedName>
</protein>
<accession>A0A177HFC2</accession>
<keyword evidence="2" id="KW-1185">Reference proteome</keyword>
<sequence>MAGMAPVVWLAPGAAWTLGRGSTVRAVVTASAVATAVPGVLTLLGM</sequence>
<gene>
    <name evidence="1" type="ORF">STSP_73080</name>
</gene>
<evidence type="ECO:0000313" key="2">
    <source>
        <dbReference type="Proteomes" id="UP000077381"/>
    </source>
</evidence>
<reference evidence="1 2" key="1">
    <citation type="submission" date="2015-12" db="EMBL/GenBank/DDBJ databases">
        <title>Genome sequence of Streptomyces sp. G25.</title>
        <authorList>
            <person name="Poehlein A."/>
            <person name="Roettig A."/>
            <person name="Hiessl S."/>
            <person name="Hauschild P."/>
            <person name="Schauer J."/>
            <person name="Madkour M.H."/>
            <person name="Al-Ansari A.M."/>
            <person name="Almakishah N.H."/>
            <person name="Steinbuechel A."/>
            <person name="Daniel R."/>
        </authorList>
    </citation>
    <scope>NUCLEOTIDE SEQUENCE [LARGE SCALE GENOMIC DNA]</scope>
    <source>
        <strain evidence="2">G25(2015)</strain>
    </source>
</reference>
<dbReference type="EMBL" id="LOHS01000200">
    <property type="protein sequence ID" value="OAH09456.1"/>
    <property type="molecule type" value="Genomic_DNA"/>
</dbReference>
<dbReference type="PATRIC" id="fig|1716141.3.peg.7742"/>